<dbReference type="InterPro" id="IPR044876">
    <property type="entry name" value="HRDC_dom_sf"/>
</dbReference>
<dbReference type="PANTHER" id="PTHR39646:SF1">
    <property type="entry name" value="DNA-DIRECTED RNA POLYMERASE SUBUNIT RPO4"/>
    <property type="match status" value="1"/>
</dbReference>
<dbReference type="PIRSF" id="PIRSF005053">
    <property type="entry name" value="RNA_pol_F_arch"/>
    <property type="match status" value="1"/>
</dbReference>
<evidence type="ECO:0000313" key="1">
    <source>
        <dbReference type="EMBL" id="CEG12189.1"/>
    </source>
</evidence>
<dbReference type="EMBL" id="CCXY01000116">
    <property type="protein sequence ID" value="CEG12189.1"/>
    <property type="molecule type" value="Genomic_DNA"/>
</dbReference>
<dbReference type="InterPro" id="IPR010924">
    <property type="entry name" value="Rpo4"/>
</dbReference>
<dbReference type="InterPro" id="IPR005574">
    <property type="entry name" value="Rpb4/RPC9"/>
</dbReference>
<name>A0A098E9K1_9ZZZZ</name>
<sequence>MKIIEKKLTTISHVREILLKREKEAVDGEPMTDEQKKLLNYIGKFSTLSAKDADDLQKNLSGLNLGLSDAQIVKITNILPKNVDEIRAVFSKDEKFAHNADELKQIIDSIAQYV</sequence>
<protein>
    <recommendedName>
        <fullName evidence="2">DNA-directed RNA polymerase subunit F</fullName>
    </recommendedName>
</protein>
<dbReference type="AlphaFoldDB" id="A0A098E9K1"/>
<dbReference type="PANTHER" id="PTHR39646">
    <property type="entry name" value="RNA POLYMERASE RPB4"/>
    <property type="match status" value="1"/>
</dbReference>
<dbReference type="GO" id="GO:0000166">
    <property type="term" value="F:nucleotide binding"/>
    <property type="evidence" value="ECO:0007669"/>
    <property type="project" value="InterPro"/>
</dbReference>
<dbReference type="Gene3D" id="1.10.150.80">
    <property type="entry name" value="HRDC domain"/>
    <property type="match status" value="1"/>
</dbReference>
<dbReference type="GO" id="GO:0030880">
    <property type="term" value="C:RNA polymerase complex"/>
    <property type="evidence" value="ECO:0007669"/>
    <property type="project" value="InterPro"/>
</dbReference>
<proteinExistence type="inferred from homology"/>
<reference evidence="1" key="1">
    <citation type="submission" date="2014-09" db="EMBL/GenBank/DDBJ databases">
        <authorList>
            <person name="Probst J Alexander"/>
        </authorList>
    </citation>
    <scope>NUCLEOTIDE SEQUENCE</scope>
</reference>
<dbReference type="InterPro" id="IPR010997">
    <property type="entry name" value="HRDC-like_sf"/>
</dbReference>
<evidence type="ECO:0008006" key="2">
    <source>
        <dbReference type="Google" id="ProtNLM"/>
    </source>
</evidence>
<dbReference type="GO" id="GO:0006352">
    <property type="term" value="P:DNA-templated transcription initiation"/>
    <property type="evidence" value="ECO:0007669"/>
    <property type="project" value="InterPro"/>
</dbReference>
<dbReference type="SUPFAM" id="SSF47819">
    <property type="entry name" value="HRDC-like"/>
    <property type="match status" value="1"/>
</dbReference>
<dbReference type="Pfam" id="PF03874">
    <property type="entry name" value="RNA_pol_Rpb4"/>
    <property type="match status" value="1"/>
</dbReference>
<dbReference type="HAMAP" id="MF_00864">
    <property type="entry name" value="RNApol_arch_Rpo4"/>
    <property type="match status" value="1"/>
</dbReference>
<organism evidence="1">
    <name type="scientific">groundwater metagenome</name>
    <dbReference type="NCBI Taxonomy" id="717931"/>
    <lineage>
        <taxon>unclassified sequences</taxon>
        <taxon>metagenomes</taxon>
        <taxon>ecological metagenomes</taxon>
    </lineage>
</organism>
<gene>
    <name evidence="1" type="ORF">MSIBF_A2020011</name>
</gene>
<accession>A0A098E9K1</accession>
<dbReference type="Gene3D" id="6.10.140.10">
    <property type="match status" value="1"/>
</dbReference>